<reference evidence="3" key="1">
    <citation type="submission" date="2014-03" db="EMBL/GenBank/DDBJ databases">
        <authorList>
            <person name="Aksoy S."/>
            <person name="Warren W."/>
            <person name="Wilson R.K."/>
        </authorList>
    </citation>
    <scope>NUCLEOTIDE SEQUENCE [LARGE SCALE GENOMIC DNA]</scope>
    <source>
        <strain evidence="3">IAEA</strain>
    </source>
</reference>
<organism evidence="2 3">
    <name type="scientific">Glossina brevipalpis</name>
    <dbReference type="NCBI Taxonomy" id="37001"/>
    <lineage>
        <taxon>Eukaryota</taxon>
        <taxon>Metazoa</taxon>
        <taxon>Ecdysozoa</taxon>
        <taxon>Arthropoda</taxon>
        <taxon>Hexapoda</taxon>
        <taxon>Insecta</taxon>
        <taxon>Pterygota</taxon>
        <taxon>Neoptera</taxon>
        <taxon>Endopterygota</taxon>
        <taxon>Diptera</taxon>
        <taxon>Brachycera</taxon>
        <taxon>Muscomorpha</taxon>
        <taxon>Hippoboscoidea</taxon>
        <taxon>Glossinidae</taxon>
        <taxon>Glossina</taxon>
    </lineage>
</organism>
<feature type="domain" description="Laminin G" evidence="1">
    <location>
        <begin position="139"/>
        <end position="201"/>
    </location>
</feature>
<dbReference type="SUPFAM" id="SSF49899">
    <property type="entry name" value="Concanavalin A-like lectins/glucanases"/>
    <property type="match status" value="1"/>
</dbReference>
<dbReference type="InterPro" id="IPR001791">
    <property type="entry name" value="Laminin_G"/>
</dbReference>
<keyword evidence="3" id="KW-1185">Reference proteome</keyword>
<evidence type="ECO:0000259" key="1">
    <source>
        <dbReference type="Pfam" id="PF02210"/>
    </source>
</evidence>
<dbReference type="AlphaFoldDB" id="A0A1A9WEY8"/>
<dbReference type="Gene3D" id="2.60.120.200">
    <property type="match status" value="1"/>
</dbReference>
<dbReference type="EnsemblMetazoa" id="GBRI017161-RA">
    <property type="protein sequence ID" value="GBRI017161-PA"/>
    <property type="gene ID" value="GBRI017161"/>
</dbReference>
<dbReference type="STRING" id="37001.A0A1A9WEY8"/>
<dbReference type="VEuPathDB" id="VectorBase:GBRI017161"/>
<dbReference type="InterPro" id="IPR013320">
    <property type="entry name" value="ConA-like_dom_sf"/>
</dbReference>
<accession>A0A1A9WEY8</accession>
<dbReference type="Pfam" id="PF02210">
    <property type="entry name" value="Laminin_G_2"/>
    <property type="match status" value="1"/>
</dbReference>
<dbReference type="CDD" id="cd00110">
    <property type="entry name" value="LamG"/>
    <property type="match status" value="1"/>
</dbReference>
<reference evidence="2" key="2">
    <citation type="submission" date="2020-05" db="UniProtKB">
        <authorList>
            <consortium name="EnsemblMetazoa"/>
        </authorList>
    </citation>
    <scope>IDENTIFICATION</scope>
    <source>
        <strain evidence="2">IAEA</strain>
    </source>
</reference>
<proteinExistence type="predicted"/>
<protein>
    <submittedName>
        <fullName evidence="2">LAM_G_DOMAIN domain-containing protein</fullName>
    </submittedName>
</protein>
<dbReference type="Proteomes" id="UP000091820">
    <property type="component" value="Unassembled WGS sequence"/>
</dbReference>
<evidence type="ECO:0000313" key="2">
    <source>
        <dbReference type="EnsemblMetazoa" id="GBRI017161-PA"/>
    </source>
</evidence>
<sequence length="211" mass="23068">MKIADFISLQSGGITGPSSHSPGHTYACETLHFIKRSHCPGLLSLRPSGVSSIGYHGAILISFFFFSYPSPTAYAAVPCMCILQCVCRFDRQGALCETPIIIKNAAFSGDSYVSHRIHKDIQHHDSLDTVLPMHVQLKVRTRATNGLIMLAAAQGTKGGHYMALFLQKGLLQFQFSCGLQTMLLSELETPVNTGHEITIRAEDQFPKLGCL</sequence>
<evidence type="ECO:0000313" key="3">
    <source>
        <dbReference type="Proteomes" id="UP000091820"/>
    </source>
</evidence>
<name>A0A1A9WEY8_9MUSC</name>